<keyword evidence="2" id="KW-1185">Reference proteome</keyword>
<sequence length="141" mass="16279">MPQPKFSDIRRICQTDGWEERKGASGKRGDHFRYGKVLEDCRILRTRASHGDDEIGDPSLWRRIWRDQLALESEDQFWEALENGKPVDRTRSAPAPAGPSLPGWLVDSLIRKVGMSPEEIARMTEQEGRERLNEFYSQPPE</sequence>
<reference evidence="1 2" key="1">
    <citation type="submission" date="2018-07" db="EMBL/GenBank/DDBJ databases">
        <title>High-quality-draft genome sequence of Gaiella occulta.</title>
        <authorList>
            <person name="Severino R."/>
            <person name="Froufe H.J.C."/>
            <person name="Rainey F.A."/>
            <person name="Barroso C."/>
            <person name="Albuquerque L."/>
            <person name="Lobo-Da-Cunha A."/>
            <person name="Da Costa M.S."/>
            <person name="Egas C."/>
        </authorList>
    </citation>
    <scope>NUCLEOTIDE SEQUENCE [LARGE SCALE GENOMIC DNA]</scope>
    <source>
        <strain evidence="1 2">F2-233</strain>
    </source>
</reference>
<proteinExistence type="predicted"/>
<dbReference type="Proteomes" id="UP000254134">
    <property type="component" value="Unassembled WGS sequence"/>
</dbReference>
<evidence type="ECO:0000313" key="2">
    <source>
        <dbReference type="Proteomes" id="UP000254134"/>
    </source>
</evidence>
<gene>
    <name evidence="1" type="ORF">Gocc_0696</name>
</gene>
<protein>
    <submittedName>
        <fullName evidence="1">Uncharacterized protein</fullName>
    </submittedName>
</protein>
<reference evidence="2" key="2">
    <citation type="journal article" date="2019" name="MicrobiologyOpen">
        <title>High-quality draft genome sequence of Gaiella occulta isolated from a 150 meter deep mineral water borehole and comparison with the genome sequences of other deep-branching lineages of the phylum Actinobacteria.</title>
        <authorList>
            <person name="Severino R."/>
            <person name="Froufe H.J.C."/>
            <person name="Barroso C."/>
            <person name="Albuquerque L."/>
            <person name="Lobo-da-Cunha A."/>
            <person name="da Costa M.S."/>
            <person name="Egas C."/>
        </authorList>
    </citation>
    <scope>NUCLEOTIDE SEQUENCE [LARGE SCALE GENOMIC DNA]</scope>
    <source>
        <strain evidence="2">F2-233</strain>
    </source>
</reference>
<dbReference type="AlphaFoldDB" id="A0A7M2Z1P6"/>
<accession>A0A7M2Z1P6</accession>
<name>A0A7M2Z1P6_9ACTN</name>
<evidence type="ECO:0000313" key="1">
    <source>
        <dbReference type="EMBL" id="RDI76277.1"/>
    </source>
</evidence>
<comment type="caution">
    <text evidence="1">The sequence shown here is derived from an EMBL/GenBank/DDBJ whole genome shotgun (WGS) entry which is preliminary data.</text>
</comment>
<organism evidence="1 2">
    <name type="scientific">Gaiella occulta</name>
    <dbReference type="NCBI Taxonomy" id="1002870"/>
    <lineage>
        <taxon>Bacteria</taxon>
        <taxon>Bacillati</taxon>
        <taxon>Actinomycetota</taxon>
        <taxon>Thermoleophilia</taxon>
        <taxon>Gaiellales</taxon>
        <taxon>Gaiellaceae</taxon>
        <taxon>Gaiella</taxon>
    </lineage>
</organism>
<dbReference type="EMBL" id="QQZY01000001">
    <property type="protein sequence ID" value="RDI76277.1"/>
    <property type="molecule type" value="Genomic_DNA"/>
</dbReference>